<sequence>MTDRPDWWRCQVPADRPPPWVGREGAVTGSVGKVDAPDIPLRDGLRPLHFFRAAVTDVQVWLNAVHLTVQWSSFDGCHFRQRVRPVLGTDGFAAQGSFGNDPALYRGCTFERVRFRAMGGFSLGHARFEGCTFVNCRWEGHVADAADLLDNTFVGRMNGCVWVGRSRSDRYPGGRRNLIRGNDFTATELTDNVAWRLDFPLADQHWPKGFTPLVDDHPDLG</sequence>
<dbReference type="RefSeq" id="WP_141339172.1">
    <property type="nucleotide sequence ID" value="NZ_JBHMAX010000005.1"/>
</dbReference>
<dbReference type="SUPFAM" id="SSF51126">
    <property type="entry name" value="Pectin lyase-like"/>
    <property type="match status" value="1"/>
</dbReference>
<dbReference type="Proteomes" id="UP001589613">
    <property type="component" value="Unassembled WGS sequence"/>
</dbReference>
<gene>
    <name evidence="1" type="ORF">ACFFN0_02510</name>
</gene>
<reference evidence="1 2" key="1">
    <citation type="submission" date="2024-09" db="EMBL/GenBank/DDBJ databases">
        <authorList>
            <person name="Sun Q."/>
            <person name="Mori K."/>
        </authorList>
    </citation>
    <scope>NUCLEOTIDE SEQUENCE [LARGE SCALE GENOMIC DNA]</scope>
    <source>
        <strain evidence="1 2">JCM 12763</strain>
    </source>
</reference>
<name>A0ABV5UZC6_9MICO</name>
<dbReference type="InterPro" id="IPR011050">
    <property type="entry name" value="Pectin_lyase_fold/virulence"/>
</dbReference>
<organism evidence="1 2">
    <name type="scientific">Ornithinimicrobium kibberense</name>
    <dbReference type="NCBI Taxonomy" id="282060"/>
    <lineage>
        <taxon>Bacteria</taxon>
        <taxon>Bacillati</taxon>
        <taxon>Actinomycetota</taxon>
        <taxon>Actinomycetes</taxon>
        <taxon>Micrococcales</taxon>
        <taxon>Ornithinimicrobiaceae</taxon>
        <taxon>Ornithinimicrobium</taxon>
    </lineage>
</organism>
<accession>A0ABV5UZC6</accession>
<evidence type="ECO:0008006" key="3">
    <source>
        <dbReference type="Google" id="ProtNLM"/>
    </source>
</evidence>
<evidence type="ECO:0000313" key="2">
    <source>
        <dbReference type="Proteomes" id="UP001589613"/>
    </source>
</evidence>
<keyword evidence="2" id="KW-1185">Reference proteome</keyword>
<dbReference type="EMBL" id="JBHMAX010000005">
    <property type="protein sequence ID" value="MFB9730912.1"/>
    <property type="molecule type" value="Genomic_DNA"/>
</dbReference>
<protein>
    <recommendedName>
        <fullName evidence="3">Pentapeptide repeat protein</fullName>
    </recommendedName>
</protein>
<proteinExistence type="predicted"/>
<evidence type="ECO:0000313" key="1">
    <source>
        <dbReference type="EMBL" id="MFB9730912.1"/>
    </source>
</evidence>
<comment type="caution">
    <text evidence="1">The sequence shown here is derived from an EMBL/GenBank/DDBJ whole genome shotgun (WGS) entry which is preliminary data.</text>
</comment>